<accession>A0ACB8UMY5</accession>
<sequence length="188" mass="19917">MGASASKSARTAALAASRRQYPKQPSPSTTAQHSRSSPPPPPARPTPQTIHSAKEKASQTKTEAIDLDARDPDFAASLRSIGPVTPSPTFSNSSTFNPSSSSYASASSNAALGTLSARSNLSRLAEQELESFGKQSHPGRQFLDVVTIKNIVTMRDREGLSPVQIEKHLRLKAGVVERLGKKGVVGEV</sequence>
<protein>
    <submittedName>
        <fullName evidence="1">Uncharacterized protein</fullName>
    </submittedName>
</protein>
<evidence type="ECO:0000313" key="1">
    <source>
        <dbReference type="EMBL" id="KAI2381425.1"/>
    </source>
</evidence>
<organism evidence="1">
    <name type="scientific">Ophidiomyces ophidiicola</name>
    <dbReference type="NCBI Taxonomy" id="1387563"/>
    <lineage>
        <taxon>Eukaryota</taxon>
        <taxon>Fungi</taxon>
        <taxon>Dikarya</taxon>
        <taxon>Ascomycota</taxon>
        <taxon>Pezizomycotina</taxon>
        <taxon>Eurotiomycetes</taxon>
        <taxon>Eurotiomycetidae</taxon>
        <taxon>Onygenales</taxon>
        <taxon>Onygenaceae</taxon>
        <taxon>Ophidiomyces</taxon>
    </lineage>
</organism>
<dbReference type="EMBL" id="JALBCA010000203">
    <property type="protein sequence ID" value="KAI2381425.1"/>
    <property type="molecule type" value="Genomic_DNA"/>
</dbReference>
<gene>
    <name evidence="1" type="ORF">LOY88_006748</name>
</gene>
<comment type="caution">
    <text evidence="1">The sequence shown here is derived from an EMBL/GenBank/DDBJ whole genome shotgun (WGS) entry which is preliminary data.</text>
</comment>
<name>A0ACB8UMY5_9EURO</name>
<reference evidence="1" key="1">
    <citation type="journal article" date="2022" name="bioRxiv">
        <title>Population genetic analysis of Ophidiomyces ophidiicola, the causative agent of snake fungal disease, indicates recent introductions to the USA.</title>
        <authorList>
            <person name="Ladner J.T."/>
            <person name="Palmer J.M."/>
            <person name="Ettinger C.L."/>
            <person name="Stajich J.E."/>
            <person name="Farrell T.M."/>
            <person name="Glorioso B.M."/>
            <person name="Lawson B."/>
            <person name="Price S.J."/>
            <person name="Stengle A.G."/>
            <person name="Grear D.A."/>
            <person name="Lorch J.M."/>
        </authorList>
    </citation>
    <scope>NUCLEOTIDE SEQUENCE</scope>
    <source>
        <strain evidence="1">NWHC 24266-5</strain>
    </source>
</reference>
<proteinExistence type="predicted"/>